<keyword evidence="5" id="KW-1185">Reference proteome</keyword>
<accession>A0A8T0I569</accession>
<name>A0A8T0I569_CERPU</name>
<organism evidence="4 5">
    <name type="scientific">Ceratodon purpureus</name>
    <name type="common">Fire moss</name>
    <name type="synonym">Dicranum purpureum</name>
    <dbReference type="NCBI Taxonomy" id="3225"/>
    <lineage>
        <taxon>Eukaryota</taxon>
        <taxon>Viridiplantae</taxon>
        <taxon>Streptophyta</taxon>
        <taxon>Embryophyta</taxon>
        <taxon>Bryophyta</taxon>
        <taxon>Bryophytina</taxon>
        <taxon>Bryopsida</taxon>
        <taxon>Dicranidae</taxon>
        <taxon>Pseudoditrichales</taxon>
        <taxon>Ditrichaceae</taxon>
        <taxon>Ceratodon</taxon>
    </lineage>
</organism>
<dbReference type="Gene3D" id="3.40.50.1820">
    <property type="entry name" value="alpha/beta hydrolase"/>
    <property type="match status" value="1"/>
</dbReference>
<gene>
    <name evidence="4" type="ORF">KC19_5G175300</name>
</gene>
<evidence type="ECO:0000313" key="4">
    <source>
        <dbReference type="EMBL" id="KAG0577708.1"/>
    </source>
</evidence>
<proteinExistence type="predicted"/>
<dbReference type="AlphaFoldDB" id="A0A8T0I569"/>
<evidence type="ECO:0000259" key="3">
    <source>
        <dbReference type="Pfam" id="PF01738"/>
    </source>
</evidence>
<dbReference type="InterPro" id="IPR029058">
    <property type="entry name" value="AB_hydrolase_fold"/>
</dbReference>
<dbReference type="GO" id="GO:0016787">
    <property type="term" value="F:hydrolase activity"/>
    <property type="evidence" value="ECO:0007669"/>
    <property type="project" value="InterPro"/>
</dbReference>
<dbReference type="Pfam" id="PF01738">
    <property type="entry name" value="DLH"/>
    <property type="match status" value="1"/>
</dbReference>
<dbReference type="GO" id="GO:0046872">
    <property type="term" value="F:metal ion binding"/>
    <property type="evidence" value="ECO:0007669"/>
    <property type="project" value="UniProtKB-KW"/>
</dbReference>
<reference evidence="4" key="1">
    <citation type="submission" date="2020-06" db="EMBL/GenBank/DDBJ databases">
        <title>WGS assembly of Ceratodon purpureus strain R40.</title>
        <authorList>
            <person name="Carey S.B."/>
            <person name="Jenkins J."/>
            <person name="Shu S."/>
            <person name="Lovell J.T."/>
            <person name="Sreedasyam A."/>
            <person name="Maumus F."/>
            <person name="Tiley G.P."/>
            <person name="Fernandez-Pozo N."/>
            <person name="Barry K."/>
            <person name="Chen C."/>
            <person name="Wang M."/>
            <person name="Lipzen A."/>
            <person name="Daum C."/>
            <person name="Saski C.A."/>
            <person name="Payton A.C."/>
            <person name="Mcbreen J.C."/>
            <person name="Conrad R.E."/>
            <person name="Kollar L.M."/>
            <person name="Olsson S."/>
            <person name="Huttunen S."/>
            <person name="Landis J.B."/>
            <person name="Wickett N.J."/>
            <person name="Johnson M.G."/>
            <person name="Rensing S.A."/>
            <person name="Grimwood J."/>
            <person name="Schmutz J."/>
            <person name="Mcdaniel S.F."/>
        </authorList>
    </citation>
    <scope>NUCLEOTIDE SEQUENCE</scope>
    <source>
        <strain evidence="4">R40</strain>
    </source>
</reference>
<dbReference type="SUPFAM" id="SSF53800">
    <property type="entry name" value="Chelatase"/>
    <property type="match status" value="1"/>
</dbReference>
<dbReference type="Gene3D" id="3.40.50.1400">
    <property type="match status" value="1"/>
</dbReference>
<sequence>MALCLLGAPLAQTQFCSGVALSRVGRHSGVSGRFASLAWNSGSLCGVPRGVIFRERVGGAIKARGGVRLAGVRAGMLEEVANTKIPTSDGREILAFVAKPKVDGKLPVVILVHEFYGLTPEICGKADAIAREVGCIVIAPDTYRGESTKFIPKAIYLALETPQNRVDGDLDEVLAWASTLPDADISRVGLMGFCYGGGKALAYSTKYKIAKATIVVYGKPILDSDVLQNIQGPVLGIFGDKDSQFPEKMVRGFQEALDKAGVPNTISTYKNEGHAFWTNMDQIHLVDGPQRKAWIEVTSFLKDTLNVEDEHLEGATDEDAGVNLEKMSTAGRISNLNPGDGVVIVDHGSRRAQSNEMLHQFVDLYKQKTGHSIVEAAHMELAEPSISHAFDKCVEKGAKRVIICPYFFFPGRHWDRDIPALASKAAGKHAGIPYIVTAPIGLHELMVEVMTDRMEYCLSRVSGNVEECDMCKGTGRCQQLVAASADQQVQVEANN</sequence>
<dbReference type="InterPro" id="IPR050963">
    <property type="entry name" value="Sirohydro_Cobaltochel/CbiX"/>
</dbReference>
<protein>
    <recommendedName>
        <fullName evidence="3">Dienelactone hydrolase domain-containing protein</fullName>
    </recommendedName>
</protein>
<dbReference type="PANTHER" id="PTHR33542:SF3">
    <property type="entry name" value="SIROHYDROCHLORIN FERROCHELATASE, CHLOROPLASTIC"/>
    <property type="match status" value="1"/>
</dbReference>
<keyword evidence="2" id="KW-0456">Lyase</keyword>
<comment type="caution">
    <text evidence="4">The sequence shown here is derived from an EMBL/GenBank/DDBJ whole genome shotgun (WGS) entry which is preliminary data.</text>
</comment>
<dbReference type="PANTHER" id="PTHR33542">
    <property type="entry name" value="SIROHYDROCHLORIN FERROCHELATASE, CHLOROPLASTIC"/>
    <property type="match status" value="1"/>
</dbReference>
<dbReference type="SUPFAM" id="SSF53474">
    <property type="entry name" value="alpha/beta-Hydrolases"/>
    <property type="match status" value="1"/>
</dbReference>
<evidence type="ECO:0000313" key="5">
    <source>
        <dbReference type="Proteomes" id="UP000822688"/>
    </source>
</evidence>
<dbReference type="Proteomes" id="UP000822688">
    <property type="component" value="Chromosome 5"/>
</dbReference>
<feature type="domain" description="Dienelactone hydrolase" evidence="3">
    <location>
        <begin position="95"/>
        <end position="303"/>
    </location>
</feature>
<dbReference type="InterPro" id="IPR002925">
    <property type="entry name" value="Dienelactn_hydro"/>
</dbReference>
<dbReference type="CDD" id="cd03416">
    <property type="entry name" value="CbiX_SirB_N"/>
    <property type="match status" value="1"/>
</dbReference>
<dbReference type="Pfam" id="PF01903">
    <property type="entry name" value="CbiX"/>
    <property type="match status" value="1"/>
</dbReference>
<dbReference type="GO" id="GO:0016829">
    <property type="term" value="F:lyase activity"/>
    <property type="evidence" value="ECO:0007669"/>
    <property type="project" value="UniProtKB-KW"/>
</dbReference>
<dbReference type="InterPro" id="IPR002762">
    <property type="entry name" value="CbiX-like"/>
</dbReference>
<dbReference type="EMBL" id="CM026425">
    <property type="protein sequence ID" value="KAG0577708.1"/>
    <property type="molecule type" value="Genomic_DNA"/>
</dbReference>
<evidence type="ECO:0000256" key="2">
    <source>
        <dbReference type="ARBA" id="ARBA00023239"/>
    </source>
</evidence>
<keyword evidence="1" id="KW-0479">Metal-binding</keyword>
<evidence type="ECO:0000256" key="1">
    <source>
        <dbReference type="ARBA" id="ARBA00022723"/>
    </source>
</evidence>